<dbReference type="SUPFAM" id="SSF46894">
    <property type="entry name" value="C-terminal effector domain of the bipartite response regulators"/>
    <property type="match status" value="1"/>
</dbReference>
<evidence type="ECO:0000256" key="2">
    <source>
        <dbReference type="SAM" id="Coils"/>
    </source>
</evidence>
<protein>
    <submittedName>
        <fullName evidence="5">Triple tyrosine motif-containing protein</fullName>
    </submittedName>
</protein>
<feature type="transmembrane region" description="Helical" evidence="3">
    <location>
        <begin position="751"/>
        <end position="776"/>
    </location>
</feature>
<evidence type="ECO:0000256" key="1">
    <source>
        <dbReference type="ARBA" id="ARBA00022553"/>
    </source>
</evidence>
<dbReference type="Gene3D" id="2.130.10.10">
    <property type="entry name" value="YVTN repeat-like/Quinoprotein amine dehydrogenase"/>
    <property type="match status" value="2"/>
</dbReference>
<dbReference type="EMBL" id="JBIPKE010000015">
    <property type="protein sequence ID" value="MFH6983526.1"/>
    <property type="molecule type" value="Genomic_DNA"/>
</dbReference>
<evidence type="ECO:0000259" key="4">
    <source>
        <dbReference type="Pfam" id="PF07495"/>
    </source>
</evidence>
<dbReference type="Pfam" id="PF07495">
    <property type="entry name" value="Y_Y_Y"/>
    <property type="match status" value="1"/>
</dbReference>
<accession>A0ABW7N866</accession>
<keyword evidence="3" id="KW-0472">Membrane</keyword>
<dbReference type="Proteomes" id="UP001610063">
    <property type="component" value="Unassembled WGS sequence"/>
</dbReference>
<dbReference type="RefSeq" id="WP_395417081.1">
    <property type="nucleotide sequence ID" value="NZ_JBIPKE010000015.1"/>
</dbReference>
<dbReference type="InterPro" id="IPR013783">
    <property type="entry name" value="Ig-like_fold"/>
</dbReference>
<keyword evidence="1" id="KW-0597">Phosphoprotein</keyword>
<dbReference type="PANTHER" id="PTHR43547:SF2">
    <property type="entry name" value="HYBRID SIGNAL TRANSDUCTION HISTIDINE KINASE C"/>
    <property type="match status" value="1"/>
</dbReference>
<sequence length="974" mass="112101">MLLWGLICGQIAYGQIGNKGVPNIRNFTYDEYQAGAQNWSILQDDQGRMLFGNNYGLLEYNGRDWSLITQPTNKTVVWSIYKGRDSTIYIGAQNEFGYLKINNAGQKRYISLLSKVPEDSREFSDIWAILETSSGIHFHARGAVYIYKDDTINVIKTPMIDGFSKIGDSILVQDRSFNIYVVKPTGLRKVISGADVQGTVLRIFDNHHGGLQLVTQHHGILTFENGKIVPEKHISSAFMQGHKIQCLYKLRNDYLAVGTVGAGLLILDDAFRPIQWLNKSNGLQSNTILAIGSDHIGNLWVATETGIDYVQTAIPLYKIADNYELEGTVSSTLIHNDKLYVGTNSGVFYTEWNDQENPLTPTLHFKQITGLSGQVWNLHLIDGQIYVCQHEGLYRIEGSSAIRIFEGTGVWNLIPIREGNPKYYLQGAYDGIHLFELSDGDFRYLRKIEGFEETSRIIELDDKNNIWMAHGYKGIYRLRLDQAMKRFAEMKLYKKEHGFPTSLFVNLFKVKNQVLFGTERGTYQYDYALDSMVADPLYTRILGNTQHIRLLKEDDGKVWYIKGQDMHDEMGIIDFYDNEKYEVTKAPLQHLQGRFNPGFENINSLSQNAVLFGTKNGIVLFDRTVNRNYAKPYLASITEVRCVTNDSLLYGQLPIDQQKPISDHVDPPLLRYDQNAIRFYYASDYFESPDQTSYSYYLEGFDKSWFTGEHELSKTYTNLPAGEYIFRVKATNVYGFESKEAHYSFKVLPPWYLTTMAKVAYVITFLLIGVGLMKLYRKRIENAQNKERLAQMDVLQRNREEYNAEKLLTEQELITLKNEKLEAEIAISRSKMDVLNAEMAASIMMITQKNGVLIKVREDLESLLKKAKDSNKELIQRVIKHINQDIDTDQDWRQFKIHFDKVHEDFLERLKCQFPDITPKDLQLAAYLRLNLSSKEIASMMNITIRSIEGCRYRLRKHLNLSSETNLSEFIIKF</sequence>
<feature type="domain" description="Two component regulator three Y" evidence="4">
    <location>
        <begin position="686"/>
        <end position="747"/>
    </location>
</feature>
<dbReference type="InterPro" id="IPR016032">
    <property type="entry name" value="Sig_transdc_resp-reg_C-effctor"/>
</dbReference>
<proteinExistence type="predicted"/>
<dbReference type="PANTHER" id="PTHR43547">
    <property type="entry name" value="TWO-COMPONENT HISTIDINE KINASE"/>
    <property type="match status" value="1"/>
</dbReference>
<dbReference type="InterPro" id="IPR015943">
    <property type="entry name" value="WD40/YVTN_repeat-like_dom_sf"/>
</dbReference>
<keyword evidence="3" id="KW-0812">Transmembrane</keyword>
<evidence type="ECO:0000256" key="3">
    <source>
        <dbReference type="SAM" id="Phobius"/>
    </source>
</evidence>
<gene>
    <name evidence="5" type="ORF">ACHKAR_08760</name>
</gene>
<organism evidence="5 6">
    <name type="scientific">Marinoscillum luteum</name>
    <dbReference type="NCBI Taxonomy" id="861051"/>
    <lineage>
        <taxon>Bacteria</taxon>
        <taxon>Pseudomonadati</taxon>
        <taxon>Bacteroidota</taxon>
        <taxon>Cytophagia</taxon>
        <taxon>Cytophagales</taxon>
        <taxon>Reichenbachiellaceae</taxon>
        <taxon>Marinoscillum</taxon>
    </lineage>
</organism>
<evidence type="ECO:0000313" key="6">
    <source>
        <dbReference type="Proteomes" id="UP001610063"/>
    </source>
</evidence>
<keyword evidence="3" id="KW-1133">Transmembrane helix</keyword>
<comment type="caution">
    <text evidence="5">The sequence shown here is derived from an EMBL/GenBank/DDBJ whole genome shotgun (WGS) entry which is preliminary data.</text>
</comment>
<dbReference type="Gene3D" id="2.60.40.10">
    <property type="entry name" value="Immunoglobulins"/>
    <property type="match status" value="1"/>
</dbReference>
<keyword evidence="2" id="KW-0175">Coiled coil</keyword>
<feature type="coiled-coil region" evidence="2">
    <location>
        <begin position="773"/>
        <end position="884"/>
    </location>
</feature>
<dbReference type="InterPro" id="IPR011123">
    <property type="entry name" value="Y_Y_Y"/>
</dbReference>
<reference evidence="5 6" key="1">
    <citation type="journal article" date="2013" name="Int. J. Syst. Evol. Microbiol.">
        <title>Marinoscillum luteum sp. nov., isolated from marine sediment.</title>
        <authorList>
            <person name="Cha I.T."/>
            <person name="Park S.J."/>
            <person name="Kim S.J."/>
            <person name="Kim J.G."/>
            <person name="Jung M.Y."/>
            <person name="Shin K.S."/>
            <person name="Kwon K.K."/>
            <person name="Yang S.H."/>
            <person name="Seo Y.S."/>
            <person name="Rhee S.K."/>
        </authorList>
    </citation>
    <scope>NUCLEOTIDE SEQUENCE [LARGE SCALE GENOMIC DNA]</scope>
    <source>
        <strain evidence="5 6">KCTC 23939</strain>
    </source>
</reference>
<name>A0ABW7N866_9BACT</name>
<dbReference type="Gene3D" id="1.10.10.10">
    <property type="entry name" value="Winged helix-like DNA-binding domain superfamily/Winged helix DNA-binding domain"/>
    <property type="match status" value="1"/>
</dbReference>
<keyword evidence="6" id="KW-1185">Reference proteome</keyword>
<dbReference type="InterPro" id="IPR036388">
    <property type="entry name" value="WH-like_DNA-bd_sf"/>
</dbReference>
<evidence type="ECO:0000313" key="5">
    <source>
        <dbReference type="EMBL" id="MFH6983526.1"/>
    </source>
</evidence>